<feature type="region of interest" description="Disordered" evidence="1">
    <location>
        <begin position="1096"/>
        <end position="1115"/>
    </location>
</feature>
<organism evidence="2 3">
    <name type="scientific">Globisporangium ultimum (strain ATCC 200006 / CBS 805.95 / DAOM BR144)</name>
    <name type="common">Pythium ultimum</name>
    <dbReference type="NCBI Taxonomy" id="431595"/>
    <lineage>
        <taxon>Eukaryota</taxon>
        <taxon>Sar</taxon>
        <taxon>Stramenopiles</taxon>
        <taxon>Oomycota</taxon>
        <taxon>Peronosporomycetes</taxon>
        <taxon>Pythiales</taxon>
        <taxon>Pythiaceae</taxon>
        <taxon>Globisporangium</taxon>
    </lineage>
</organism>
<reference evidence="3" key="1">
    <citation type="journal article" date="2010" name="Genome Biol.">
        <title>Genome sequence of the necrotrophic plant pathogen Pythium ultimum reveals original pathogenicity mechanisms and effector repertoire.</title>
        <authorList>
            <person name="Levesque C.A."/>
            <person name="Brouwer H."/>
            <person name="Cano L."/>
            <person name="Hamilton J.P."/>
            <person name="Holt C."/>
            <person name="Huitema E."/>
            <person name="Raffaele S."/>
            <person name="Robideau G.P."/>
            <person name="Thines M."/>
            <person name="Win J."/>
            <person name="Zerillo M.M."/>
            <person name="Beakes G.W."/>
            <person name="Boore J.L."/>
            <person name="Busam D."/>
            <person name="Dumas B."/>
            <person name="Ferriera S."/>
            <person name="Fuerstenberg S.I."/>
            <person name="Gachon C.M."/>
            <person name="Gaulin E."/>
            <person name="Govers F."/>
            <person name="Grenville-Briggs L."/>
            <person name="Horner N."/>
            <person name="Hostetler J."/>
            <person name="Jiang R.H."/>
            <person name="Johnson J."/>
            <person name="Krajaejun T."/>
            <person name="Lin H."/>
            <person name="Meijer H.J."/>
            <person name="Moore B."/>
            <person name="Morris P."/>
            <person name="Phuntmart V."/>
            <person name="Puiu D."/>
            <person name="Shetty J."/>
            <person name="Stajich J.E."/>
            <person name="Tripathy S."/>
            <person name="Wawra S."/>
            <person name="van West P."/>
            <person name="Whitty B.R."/>
            <person name="Coutinho P.M."/>
            <person name="Henrissat B."/>
            <person name="Martin F."/>
            <person name="Thomas P.D."/>
            <person name="Tyler B.M."/>
            <person name="De Vries R.P."/>
            <person name="Kamoun S."/>
            <person name="Yandell M."/>
            <person name="Tisserat N."/>
            <person name="Buell C.R."/>
        </authorList>
    </citation>
    <scope>NUCLEOTIDE SEQUENCE</scope>
    <source>
        <strain evidence="3">DAOM:BR144</strain>
    </source>
</reference>
<dbReference type="InParanoid" id="K3WUB3"/>
<dbReference type="STRING" id="431595.K3WUB3"/>
<name>K3WUB3_GLOUD</name>
<feature type="region of interest" description="Disordered" evidence="1">
    <location>
        <begin position="419"/>
        <end position="443"/>
    </location>
</feature>
<dbReference type="PANTHER" id="PTHR23052:SF1">
    <property type="entry name" value="AXONEMAL DYNEIN LIGHT CHAIN DOMAIN-CONTAINING PROTEIN 1"/>
    <property type="match status" value="1"/>
</dbReference>
<feature type="region of interest" description="Disordered" evidence="1">
    <location>
        <begin position="557"/>
        <end position="609"/>
    </location>
</feature>
<dbReference type="AlphaFoldDB" id="K3WUB3"/>
<dbReference type="OMA" id="TREHFRC"/>
<dbReference type="PROSITE" id="PS50096">
    <property type="entry name" value="IQ"/>
    <property type="match status" value="1"/>
</dbReference>
<dbReference type="InterPro" id="IPR052845">
    <property type="entry name" value="Axonemal_dynein_LC_domain"/>
</dbReference>
<dbReference type="HOGENOM" id="CLU_285832_0_0_1"/>
<evidence type="ECO:0000256" key="1">
    <source>
        <dbReference type="SAM" id="MobiDB-lite"/>
    </source>
</evidence>
<keyword evidence="3" id="KW-1185">Reference proteome</keyword>
<dbReference type="EnsemblProtists" id="PYU1_T008560">
    <property type="protein sequence ID" value="PYU1_T008560"/>
    <property type="gene ID" value="PYU1_G008544"/>
</dbReference>
<dbReference type="EMBL" id="GL376613">
    <property type="status" value="NOT_ANNOTATED_CDS"/>
    <property type="molecule type" value="Genomic_DNA"/>
</dbReference>
<dbReference type="Proteomes" id="UP000019132">
    <property type="component" value="Unassembled WGS sequence"/>
</dbReference>
<dbReference type="InterPro" id="IPR000048">
    <property type="entry name" value="IQ_motif_EF-hand-BS"/>
</dbReference>
<evidence type="ECO:0000313" key="3">
    <source>
        <dbReference type="Proteomes" id="UP000019132"/>
    </source>
</evidence>
<dbReference type="PANTHER" id="PTHR23052">
    <property type="entry name" value="AXONEMAL DYNEIN LIGHT CHAIN DOMAIN-CONTAINING PROTEIN 1"/>
    <property type="match status" value="1"/>
</dbReference>
<feature type="compositionally biased region" description="Polar residues" evidence="1">
    <location>
        <begin position="421"/>
        <end position="433"/>
    </location>
</feature>
<protein>
    <submittedName>
        <fullName evidence="2">Uncharacterized protein</fullName>
    </submittedName>
</protein>
<feature type="region of interest" description="Disordered" evidence="1">
    <location>
        <begin position="1215"/>
        <end position="1268"/>
    </location>
</feature>
<feature type="region of interest" description="Disordered" evidence="1">
    <location>
        <begin position="1"/>
        <end position="86"/>
    </location>
</feature>
<feature type="compositionally biased region" description="Basic and acidic residues" evidence="1">
    <location>
        <begin position="558"/>
        <end position="588"/>
    </location>
</feature>
<feature type="compositionally biased region" description="Acidic residues" evidence="1">
    <location>
        <begin position="1215"/>
        <end position="1231"/>
    </location>
</feature>
<reference evidence="2" key="3">
    <citation type="submission" date="2015-02" db="UniProtKB">
        <authorList>
            <consortium name="EnsemblProtists"/>
        </authorList>
    </citation>
    <scope>IDENTIFICATION</scope>
    <source>
        <strain evidence="2">DAOM BR144</strain>
    </source>
</reference>
<dbReference type="VEuPathDB" id="FungiDB:PYU1_G008544"/>
<sequence>MLPPLNLAESSKTSFFSRKRVDGGGPHAPSHTPSPRVRRQTAVAPPSLDATFFAPSTPRAQRTAYSDRPRRHDSSIPSRDSLRPTAADDLSMVPREFFVVETNAVLPVSQYPMSQYQSSFTPQSLWETTVFPALSPQTRQQVLYLRQALEKMRAALPETPNFDLGDPCASARVLEYTKEEFRIYSLCFHELIRQIKFICREQSELLREIREHYDAALHRTINQIHHLNGLVGKQQHETQELIAKHEQALRSKDELLDQALLAQSTMDDQPRRNNFVCRRCGEGDFVDDDDSSDCDDDGKLVWRRQRRNCVQLNELQRTRRRQSLEEEHLAAARLQSAYQKYHLRKEQHRLALREEKHSAALDIQRSYRGFKERRQVLHRRAVIQIILKRRKEYAAIELLQANVRAYLLKRKKLDTMKAKRLTQTQAAPSNSSADESDKAMTAKAPVDHRVSDLVVTLRSFLDEMSDITTAISSEIQGHDTALIVSSKADGHISGTERHEALAESNNGLSSPIDETILRQAENLVASFHAAIRSLKSHAQAPASLETSEDLAIESNVATDKDEEIRSDSHANDQQPESRKDAAGGRKESSSSPRSLDLEAQGSENRRESKLQQSIVELANANSNATTLKECNGDFHLDESLWNASLNAISLNTSRAAKLQSAEVQLADRISSRDAKKKLVWLKQLISDTYDTIVGKLRELSPHALTRLINSRCALALSFQEWQQVHRNRNAPILNVSVLDIVREHFHCQSGLKHMVDASMSNLSASLESFGDIDPDVKRFHAFFQQERSHNELLFYYVCRHLASNSDAIDDGPGIGRSTMTQRQPVFHSQTMRELIALPQALNMAKTLFRVDEEASLRDADAAIVEVENAVYKKYQPSSGYNQLEAVLSNYFTNVDSSTPSMHAGNALDCTDTSTSLVSSPVPGSMVRSSNVKQFHAKQFNVMASRSPLVRRHQQKTAYPLGASTTSRDSCSETKWLHFDEFIDLLLKYQSDMNHFHLFAQWTRELYATTIAANAAAVRTTASGDGENGESIQLLDDSAFVDALAPYSLGIMERELQNIFHNALKQRGLQQWMPLRVFVSVVLLMLRNGLLSVSSTFRPQQQREKRGRTRGQGSSREEIEEKRWMRLALRWRTRENVFETALEALYESTSEEHAATAKKLLEWRNELYKLFIQSSGPDNLRRAEELYKLIVTGINEQLALHGGTAEMMTPLLESDEDDYEDRDDGGDDASFEDTERGDRPRQPRGSEAVHLSQWEEPMAGSAWETDSLA</sequence>
<evidence type="ECO:0000313" key="2">
    <source>
        <dbReference type="EnsemblProtists" id="PYU1_T008560"/>
    </source>
</evidence>
<feature type="compositionally biased region" description="Basic and acidic residues" evidence="1">
    <location>
        <begin position="65"/>
        <end position="74"/>
    </location>
</feature>
<proteinExistence type="predicted"/>
<dbReference type="SMART" id="SM00015">
    <property type="entry name" value="IQ"/>
    <property type="match status" value="3"/>
</dbReference>
<accession>K3WUB3</accession>
<reference evidence="3" key="2">
    <citation type="submission" date="2010-04" db="EMBL/GenBank/DDBJ databases">
        <authorList>
            <person name="Buell R."/>
            <person name="Hamilton J."/>
            <person name="Hostetler J."/>
        </authorList>
    </citation>
    <scope>NUCLEOTIDE SEQUENCE [LARGE SCALE GENOMIC DNA]</scope>
    <source>
        <strain evidence="3">DAOM:BR144</strain>
    </source>
</reference>